<name>A0A2P2MJ26_RHIMU</name>
<protein>
    <submittedName>
        <fullName evidence="1">Aconitate hydratase</fullName>
    </submittedName>
</protein>
<dbReference type="AlphaFoldDB" id="A0A2P2MJ26"/>
<evidence type="ECO:0000313" key="1">
    <source>
        <dbReference type="EMBL" id="MBX30226.1"/>
    </source>
</evidence>
<reference evidence="1" key="1">
    <citation type="submission" date="2018-02" db="EMBL/GenBank/DDBJ databases">
        <title>Rhizophora mucronata_Transcriptome.</title>
        <authorList>
            <person name="Meera S.P."/>
            <person name="Sreeshan A."/>
            <person name="Augustine A."/>
        </authorList>
    </citation>
    <scope>NUCLEOTIDE SEQUENCE</scope>
    <source>
        <tissue evidence="1">Leaf</tissue>
    </source>
</reference>
<accession>A0A2P2MJ26</accession>
<dbReference type="EMBL" id="GGEC01049742">
    <property type="protein sequence ID" value="MBX30226.1"/>
    <property type="molecule type" value="Transcribed_RNA"/>
</dbReference>
<organism evidence="1">
    <name type="scientific">Rhizophora mucronata</name>
    <name type="common">Asiatic mangrove</name>
    <dbReference type="NCBI Taxonomy" id="61149"/>
    <lineage>
        <taxon>Eukaryota</taxon>
        <taxon>Viridiplantae</taxon>
        <taxon>Streptophyta</taxon>
        <taxon>Embryophyta</taxon>
        <taxon>Tracheophyta</taxon>
        <taxon>Spermatophyta</taxon>
        <taxon>Magnoliopsida</taxon>
        <taxon>eudicotyledons</taxon>
        <taxon>Gunneridae</taxon>
        <taxon>Pentapetalae</taxon>
        <taxon>rosids</taxon>
        <taxon>fabids</taxon>
        <taxon>Malpighiales</taxon>
        <taxon>Rhizophoraceae</taxon>
        <taxon>Rhizophora</taxon>
    </lineage>
</organism>
<sequence>MHNTRTRRNHKCVTESRRSPLKKSKSLLVPLKFKLHICPNSIF</sequence>
<proteinExistence type="predicted"/>